<dbReference type="EMBL" id="FR872582">
    <property type="protein sequence ID" value="CCB89530.1"/>
    <property type="molecule type" value="Genomic_DNA"/>
</dbReference>
<dbReference type="HOGENOM" id="CLU_1041691_0_0_0"/>
<dbReference type="Gene3D" id="1.25.40.10">
    <property type="entry name" value="Tetratricopeptide repeat domain"/>
    <property type="match status" value="1"/>
</dbReference>
<gene>
    <name evidence="1" type="ordered locus">SNE_A16530</name>
</gene>
<evidence type="ECO:0000313" key="1">
    <source>
        <dbReference type="EMBL" id="CCB89530.1"/>
    </source>
</evidence>
<dbReference type="eggNOG" id="COG0457">
    <property type="taxonomic scope" value="Bacteria"/>
</dbReference>
<dbReference type="KEGG" id="sng:SNE_A16530"/>
<proteinExistence type="predicted"/>
<keyword evidence="2" id="KW-1185">Reference proteome</keyword>
<accession>F8L9J3</accession>
<dbReference type="SUPFAM" id="SSF48452">
    <property type="entry name" value="TPR-like"/>
    <property type="match status" value="1"/>
</dbReference>
<protein>
    <submittedName>
        <fullName evidence="1">Uncharacterized protein</fullName>
    </submittedName>
</protein>
<dbReference type="STRING" id="331113.SNE_A16530"/>
<dbReference type="InterPro" id="IPR011990">
    <property type="entry name" value="TPR-like_helical_dom_sf"/>
</dbReference>
<evidence type="ECO:0000313" key="2">
    <source>
        <dbReference type="Proteomes" id="UP000000496"/>
    </source>
</evidence>
<dbReference type="SMART" id="SM00028">
    <property type="entry name" value="TPR"/>
    <property type="match status" value="4"/>
</dbReference>
<sequence>MPPMKWIISLFLFWTIFIQAHEFFDRFDQLKVENWEELCRVGEKALEEDLLPKEAAQIHARLASSYFYLGDYEAMKKHTLACQSLALDHDSQPYLIRSLYLLSAYYRGQKQFPIAQSTIQEALKLLTEEIDPCLKAKVFFNAGAAWADDPNGNPHQALTYYKNALALFESHSDDAYRTQIRLAKVYLLLGQNKQAWKILLPLLEQTLEPKTTVHLLYVAAQLHLLEGNQVEALRLIEQALPLAEQLQMKVDVERLKTLSCSSQNSGD</sequence>
<reference evidence="1 2" key="2">
    <citation type="journal article" date="2011" name="Mol. Biol. Evol.">
        <title>Unity in variety--the pan-genome of the Chlamydiae.</title>
        <authorList>
            <person name="Collingro A."/>
            <person name="Tischler P."/>
            <person name="Weinmaier T."/>
            <person name="Penz T."/>
            <person name="Heinz E."/>
            <person name="Brunham R.C."/>
            <person name="Read T.D."/>
            <person name="Bavoil P.M."/>
            <person name="Sachse K."/>
            <person name="Kahane S."/>
            <person name="Friedman M.G."/>
            <person name="Rattei T."/>
            <person name="Myers G.S."/>
            <person name="Horn M."/>
        </authorList>
    </citation>
    <scope>NUCLEOTIDE SEQUENCE [LARGE SCALE GENOMIC DNA]</scope>
    <source>
        <strain evidence="2">ATCC VR-1471 / Z</strain>
    </source>
</reference>
<reference key="1">
    <citation type="journal article" date="2011" name="Mol. Biol. Evol.">
        <title>Unity in variety -- the pan-genome of the Chlamydiae.</title>
        <authorList>
            <person name="Collingro A."/>
            <person name="Tischler P."/>
            <person name="Weinmaier T."/>
            <person name="Penz T."/>
            <person name="Heinz E."/>
            <person name="Brunham R.C."/>
            <person name="Read T.D."/>
            <person name="Bavoil P.M."/>
            <person name="Sachse K."/>
            <person name="Kahane S."/>
            <person name="Friedman M.G."/>
            <person name="Rattei T."/>
            <person name="Myers G.S.A."/>
            <person name="Horn M."/>
        </authorList>
    </citation>
    <scope>NUCLEOTIDE SEQUENCE</scope>
    <source>
        <strain>Z</strain>
    </source>
</reference>
<organism evidence="1 2">
    <name type="scientific">Simkania negevensis (strain ATCC VR-1471 / DSM 27360 / Z)</name>
    <dbReference type="NCBI Taxonomy" id="331113"/>
    <lineage>
        <taxon>Bacteria</taxon>
        <taxon>Pseudomonadati</taxon>
        <taxon>Chlamydiota</taxon>
        <taxon>Chlamydiia</taxon>
        <taxon>Parachlamydiales</taxon>
        <taxon>Simkaniaceae</taxon>
        <taxon>Simkania</taxon>
    </lineage>
</organism>
<dbReference type="InterPro" id="IPR019734">
    <property type="entry name" value="TPR_rpt"/>
</dbReference>
<dbReference type="Proteomes" id="UP000000496">
    <property type="component" value="Chromosome gsn.131"/>
</dbReference>
<name>F8L9J3_SIMNZ</name>
<dbReference type="AlphaFoldDB" id="F8L9J3"/>